<dbReference type="Proteomes" id="UP000515908">
    <property type="component" value="Chromosome 18"/>
</dbReference>
<evidence type="ECO:0000313" key="1">
    <source>
        <dbReference type="EMBL" id="CAD2220703.1"/>
    </source>
</evidence>
<reference evidence="1 2" key="1">
    <citation type="submission" date="2020-08" db="EMBL/GenBank/DDBJ databases">
        <authorList>
            <person name="Newling K."/>
            <person name="Davey J."/>
            <person name="Forrester S."/>
        </authorList>
    </citation>
    <scope>NUCLEOTIDE SEQUENCE [LARGE SCALE GENOMIC DNA]</scope>
    <source>
        <strain evidence="2">Crithidia deanei Carvalho (ATCC PRA-265)</strain>
    </source>
</reference>
<accession>A0A7G2CQ84</accession>
<dbReference type="OrthoDB" id="272606at2759"/>
<gene>
    <name evidence="1" type="ORF">ADEAN_000822500</name>
</gene>
<dbReference type="AlphaFoldDB" id="A0A7G2CQ84"/>
<sequence>MMDRYRLMCYMLDQGASETDIANLNEEILSLEDKVLTETNTTAPTKVEEDLAYHDLLMSQSLHYSVPMNMEKRTFGKPPVKAAIQDASNVTEHITELGENGTPRLPGVWRRQ</sequence>
<dbReference type="EMBL" id="LR877162">
    <property type="protein sequence ID" value="CAD2220703.1"/>
    <property type="molecule type" value="Genomic_DNA"/>
</dbReference>
<name>A0A7G2CQ84_9TRYP</name>
<dbReference type="VEuPathDB" id="TriTrypDB:ADEAN_000822500"/>
<proteinExistence type="predicted"/>
<evidence type="ECO:0000313" key="2">
    <source>
        <dbReference type="Proteomes" id="UP000515908"/>
    </source>
</evidence>
<protein>
    <submittedName>
        <fullName evidence="1">Uncharacterized protein</fullName>
    </submittedName>
</protein>
<organism evidence="1 2">
    <name type="scientific">Angomonas deanei</name>
    <dbReference type="NCBI Taxonomy" id="59799"/>
    <lineage>
        <taxon>Eukaryota</taxon>
        <taxon>Discoba</taxon>
        <taxon>Euglenozoa</taxon>
        <taxon>Kinetoplastea</taxon>
        <taxon>Metakinetoplastina</taxon>
        <taxon>Trypanosomatida</taxon>
        <taxon>Trypanosomatidae</taxon>
        <taxon>Strigomonadinae</taxon>
        <taxon>Angomonas</taxon>
    </lineage>
</organism>
<keyword evidence="2" id="KW-1185">Reference proteome</keyword>